<comment type="similarity">
    <text evidence="6">Belongs to the AP2/ERF transcription factor family. ERF subfamily.</text>
</comment>
<evidence type="ECO:0000256" key="7">
    <source>
        <dbReference type="SAM" id="MobiDB-lite"/>
    </source>
</evidence>
<dbReference type="InterPro" id="IPR001471">
    <property type="entry name" value="AP2/ERF_dom"/>
</dbReference>
<evidence type="ECO:0000259" key="8">
    <source>
        <dbReference type="PROSITE" id="PS51032"/>
    </source>
</evidence>
<proteinExistence type="evidence at transcript level"/>
<dbReference type="FunFam" id="3.30.730.10:FF:000001">
    <property type="entry name" value="Ethylene-responsive transcription factor 2"/>
    <property type="match status" value="1"/>
</dbReference>
<dbReference type="InterPro" id="IPR044808">
    <property type="entry name" value="ERF_plant"/>
</dbReference>
<dbReference type="PANTHER" id="PTHR31190">
    <property type="entry name" value="DNA-BINDING DOMAIN"/>
    <property type="match status" value="1"/>
</dbReference>
<evidence type="ECO:0000256" key="1">
    <source>
        <dbReference type="ARBA" id="ARBA00004123"/>
    </source>
</evidence>
<evidence type="ECO:0000256" key="2">
    <source>
        <dbReference type="ARBA" id="ARBA00023015"/>
    </source>
</evidence>
<dbReference type="PANTHER" id="PTHR31190:SF102">
    <property type="entry name" value="AP2_ERF DOMAIN-CONTAINING PROTEIN"/>
    <property type="match status" value="1"/>
</dbReference>
<dbReference type="EMBL" id="KX868854">
    <property type="protein sequence ID" value="APQ47367.1"/>
    <property type="molecule type" value="mRNA"/>
</dbReference>
<dbReference type="CDD" id="cd00018">
    <property type="entry name" value="AP2"/>
    <property type="match status" value="1"/>
</dbReference>
<comment type="subcellular location">
    <subcellularLocation>
        <location evidence="1">Nucleus</location>
    </subcellularLocation>
</comment>
<feature type="compositionally biased region" description="Low complexity" evidence="7">
    <location>
        <begin position="199"/>
        <end position="210"/>
    </location>
</feature>
<evidence type="ECO:0000256" key="5">
    <source>
        <dbReference type="ARBA" id="ARBA00023242"/>
    </source>
</evidence>
<dbReference type="GO" id="GO:0003677">
    <property type="term" value="F:DNA binding"/>
    <property type="evidence" value="ECO:0007669"/>
    <property type="project" value="UniProtKB-KW"/>
</dbReference>
<name>A0A1L6CAZ8_9ROSI</name>
<dbReference type="SUPFAM" id="SSF54171">
    <property type="entry name" value="DNA-binding domain"/>
    <property type="match status" value="1"/>
</dbReference>
<dbReference type="InterPro" id="IPR016177">
    <property type="entry name" value="DNA-bd_dom_sf"/>
</dbReference>
<reference evidence="9" key="2">
    <citation type="submission" date="2016-09" db="EMBL/GenBank/DDBJ databases">
        <authorList>
            <person name="Capua I."/>
            <person name="De Benedictis P."/>
            <person name="Joannis T."/>
            <person name="Lombin L.H."/>
            <person name="Cattoli G."/>
        </authorList>
    </citation>
    <scope>NUCLEOTIDE SEQUENCE</scope>
</reference>
<evidence type="ECO:0000256" key="4">
    <source>
        <dbReference type="ARBA" id="ARBA00023163"/>
    </source>
</evidence>
<organism evidence="9">
    <name type="scientific">Vernicia montana</name>
    <dbReference type="NCBI Taxonomy" id="316732"/>
    <lineage>
        <taxon>Eukaryota</taxon>
        <taxon>Viridiplantae</taxon>
        <taxon>Streptophyta</taxon>
        <taxon>Embryophyta</taxon>
        <taxon>Tracheophyta</taxon>
        <taxon>Spermatophyta</taxon>
        <taxon>Magnoliopsida</taxon>
        <taxon>eudicotyledons</taxon>
        <taxon>Gunneridae</taxon>
        <taxon>Pentapetalae</taxon>
        <taxon>rosids</taxon>
        <taxon>fabids</taxon>
        <taxon>Malpighiales</taxon>
        <taxon>Euphorbiaceae</taxon>
        <taxon>Crotonoideae</taxon>
        <taxon>Aleuritideae</taxon>
        <taxon>Vernicia</taxon>
    </lineage>
</organism>
<evidence type="ECO:0000256" key="6">
    <source>
        <dbReference type="ARBA" id="ARBA00024343"/>
    </source>
</evidence>
<dbReference type="PRINTS" id="PR00367">
    <property type="entry name" value="ETHRSPELEMNT"/>
</dbReference>
<evidence type="ECO:0000256" key="3">
    <source>
        <dbReference type="ARBA" id="ARBA00023125"/>
    </source>
</evidence>
<keyword evidence="3" id="KW-0238">DNA-binding</keyword>
<keyword evidence="2" id="KW-0805">Transcription regulation</keyword>
<keyword evidence="4" id="KW-0804">Transcription</keyword>
<dbReference type="GO" id="GO:0009873">
    <property type="term" value="P:ethylene-activated signaling pathway"/>
    <property type="evidence" value="ECO:0007669"/>
    <property type="project" value="InterPro"/>
</dbReference>
<dbReference type="Gene3D" id="3.30.730.10">
    <property type="entry name" value="AP2/ERF domain"/>
    <property type="match status" value="1"/>
</dbReference>
<protein>
    <submittedName>
        <fullName evidence="9">AP2/ERF domain-containing transcription factor</fullName>
    </submittedName>
</protein>
<dbReference type="SMART" id="SM00380">
    <property type="entry name" value="AP2"/>
    <property type="match status" value="1"/>
</dbReference>
<accession>A0A1L6CAZ8</accession>
<dbReference type="Pfam" id="PF00847">
    <property type="entry name" value="AP2"/>
    <property type="match status" value="1"/>
</dbReference>
<dbReference type="PROSITE" id="PS51032">
    <property type="entry name" value="AP2_ERF"/>
    <property type="match status" value="1"/>
</dbReference>
<dbReference type="AlphaFoldDB" id="A0A1L6CAZ8"/>
<feature type="domain" description="AP2/ERF" evidence="8">
    <location>
        <begin position="121"/>
        <end position="179"/>
    </location>
</feature>
<reference evidence="9" key="1">
    <citation type="journal article" date="2016" name="Genes (Basel)">
        <title>Divergent Expression Patterns in Two Vernicia Species Revealed the Potential Role of the Hub Gene VmAP2/ERF036 in Resistance to Fusarium oxysporum in Vernicia montana.</title>
        <authorList>
            <person name="Zhang Q."/>
            <person name="Gao M."/>
            <person name="Wu L."/>
            <person name="Wang Y."/>
            <person name="Chen Y."/>
        </authorList>
    </citation>
    <scope>NUCLEOTIDE SEQUENCE</scope>
</reference>
<evidence type="ECO:0000313" key="9">
    <source>
        <dbReference type="EMBL" id="APQ47367.1"/>
    </source>
</evidence>
<dbReference type="GO" id="GO:0005634">
    <property type="term" value="C:nucleus"/>
    <property type="evidence" value="ECO:0007669"/>
    <property type="project" value="UniProtKB-SubCell"/>
</dbReference>
<feature type="region of interest" description="Disordered" evidence="7">
    <location>
        <begin position="192"/>
        <end position="226"/>
    </location>
</feature>
<dbReference type="InterPro" id="IPR036955">
    <property type="entry name" value="AP2/ERF_dom_sf"/>
</dbReference>
<sequence>MYCQSISPSDYALLESIRRHLLEDDSSEIDDGSTVECSQLSLRFNTSVEDWSDILSQMDNSNTNNQMVGGYGDVSESIDSQYIWLNQIDSEINKAVDFEFETNAASATHARQSEIYNYKRHYKGVRRRPWGKYAAEIRDPKKNGARVWLGTYETPEDAALAYDRAAFKMRGSKAKLNFPHLIGSDDYVPIRVSNKRSSPEPYSSSSSSLSESDDGSLKPKRKIKLG</sequence>
<keyword evidence="5" id="KW-0539">Nucleus</keyword>
<dbReference type="GO" id="GO:0003700">
    <property type="term" value="F:DNA-binding transcription factor activity"/>
    <property type="evidence" value="ECO:0007669"/>
    <property type="project" value="InterPro"/>
</dbReference>